<organism evidence="2 3">
    <name type="scientific">Metarhizium robertsii</name>
    <dbReference type="NCBI Taxonomy" id="568076"/>
    <lineage>
        <taxon>Eukaryota</taxon>
        <taxon>Fungi</taxon>
        <taxon>Dikarya</taxon>
        <taxon>Ascomycota</taxon>
        <taxon>Pezizomycotina</taxon>
        <taxon>Sordariomycetes</taxon>
        <taxon>Hypocreomycetidae</taxon>
        <taxon>Hypocreales</taxon>
        <taxon>Clavicipitaceae</taxon>
        <taxon>Metarhizium</taxon>
    </lineage>
</organism>
<name>A0A0A1V798_9HYPO</name>
<dbReference type="SUPFAM" id="SSF63380">
    <property type="entry name" value="Riboflavin synthase domain-like"/>
    <property type="match status" value="1"/>
</dbReference>
<protein>
    <submittedName>
        <fullName evidence="2">FAD/NAD(P) binding domain protein</fullName>
    </submittedName>
</protein>
<comment type="caution">
    <text evidence="2">The sequence shown here is derived from an EMBL/GenBank/DDBJ whole genome shotgun (WGS) entry which is preliminary data.</text>
</comment>
<dbReference type="InterPro" id="IPR012349">
    <property type="entry name" value="Split_barrel_FMN-bd"/>
</dbReference>
<feature type="domain" description="FAD-binding FR-type" evidence="1">
    <location>
        <begin position="347"/>
        <end position="471"/>
    </location>
</feature>
<dbReference type="Proteomes" id="UP000030151">
    <property type="component" value="Unassembled WGS sequence"/>
</dbReference>
<dbReference type="Gene3D" id="2.40.30.10">
    <property type="entry name" value="Translation factors"/>
    <property type="match status" value="1"/>
</dbReference>
<dbReference type="AlphaFoldDB" id="A0A0A1V798"/>
<evidence type="ECO:0000313" key="2">
    <source>
        <dbReference type="EMBL" id="EXV05755.1"/>
    </source>
</evidence>
<evidence type="ECO:0000313" key="3">
    <source>
        <dbReference type="Proteomes" id="UP000030151"/>
    </source>
</evidence>
<reference evidence="2 3" key="1">
    <citation type="submission" date="2014-02" db="EMBL/GenBank/DDBJ databases">
        <title>The genome sequence of the entomopathogenic fungus Metarhizium robertsii ARSEF 2575.</title>
        <authorList>
            <person name="Giuliano Garisto Donzelli B."/>
            <person name="Roe B.A."/>
            <person name="Macmil S.L."/>
            <person name="Krasnoff S.B."/>
            <person name="Gibson D.M."/>
        </authorList>
    </citation>
    <scope>NUCLEOTIDE SEQUENCE [LARGE SCALE GENOMIC DNA]</scope>
    <source>
        <strain evidence="2 3">ARSEF 2575</strain>
    </source>
</reference>
<dbReference type="PANTHER" id="PTHR42815">
    <property type="entry name" value="FAD-BINDING, PUTATIVE (AFU_ORTHOLOGUE AFUA_6G07600)-RELATED"/>
    <property type="match status" value="1"/>
</dbReference>
<dbReference type="EMBL" id="JELW01000001">
    <property type="protein sequence ID" value="EXV05755.1"/>
    <property type="molecule type" value="Genomic_DNA"/>
</dbReference>
<dbReference type="InterPro" id="IPR017938">
    <property type="entry name" value="Riboflavin_synthase-like_b-brl"/>
</dbReference>
<dbReference type="SUPFAM" id="SSF52343">
    <property type="entry name" value="Ferredoxin reductase-like, C-terminal NADP-linked domain"/>
    <property type="match status" value="1"/>
</dbReference>
<dbReference type="Gene3D" id="3.40.50.80">
    <property type="entry name" value="Nucleotide-binding domain of ferredoxin-NADP reductase (FNR) module"/>
    <property type="match status" value="1"/>
</dbReference>
<dbReference type="CDD" id="cd06197">
    <property type="entry name" value="FNR_like_2"/>
    <property type="match status" value="1"/>
</dbReference>
<dbReference type="OrthoDB" id="436496at2759"/>
<accession>A0A0A1V798</accession>
<dbReference type="HOGENOM" id="CLU_017006_2_0_1"/>
<dbReference type="InterPro" id="IPR017927">
    <property type="entry name" value="FAD-bd_FR_type"/>
</dbReference>
<proteinExistence type="predicted"/>
<dbReference type="PROSITE" id="PS51384">
    <property type="entry name" value="FAD_FR"/>
    <property type="match status" value="1"/>
</dbReference>
<dbReference type="PANTHER" id="PTHR42815:SF2">
    <property type="entry name" value="FAD-BINDING, PUTATIVE (AFU_ORTHOLOGUE AFUA_6G07600)-RELATED"/>
    <property type="match status" value="1"/>
</dbReference>
<sequence>MPSLVSSFHDGEAAMRDMLKVPPGSNPTAPGLPTPYALRVRQSPLVALGTLDEAGRPWTTIWGGERGFAAPVAEGVLAFNSAVDMRFDPVFEALWTEQDLEDGVVRPNRGRGKMMSALSIDLETRDRVKLGGVMIAGAVVHEDGGRDAVQAAMVVTESLGNCPKYLNKKEIVKHDPGGAHLASDGLPLPQEALGLIYKADNFFLSSTNGETMDTNHRGGRPGFVRVVRNEGSQVELVYPEYSGNRLYQTLGNLKVNPLIGVVIPDYDTANVLYLTGRADILVGREASSLLARTQLAVKMTVSAARFVKAGLPFRGVQGEYSPYNPPLRHLVSQRDNPGAVIDDPSVHSDVTASLVDRRVLTPSVSAFTFKLSSAMGQALPTWEAGQHVSLDFEPELGFGYAHMRDEDPQSINDDFVRTFTVSSPPGWRDGAFQITARRHGPATGLLWRQNIRAPLDIPVLGFGGEHKFRLPLRKGERPVYVAGGVGITPILAQAGNVLDAGVQLSVLWSLRGEDLGLAADTFALIPGLAGVTTLYITGAPADDEVVQKLKGLGLLAVERRRIGADDVKAYMGDKRRFYLCASPALLALLTGWLAGEDVVWEDFGY</sequence>
<dbReference type="InterPro" id="IPR039261">
    <property type="entry name" value="FNR_nucleotide-bd"/>
</dbReference>
<evidence type="ECO:0000259" key="1">
    <source>
        <dbReference type="PROSITE" id="PS51384"/>
    </source>
</evidence>
<dbReference type="Gene3D" id="2.30.110.10">
    <property type="entry name" value="Electron Transport, Fmn-binding Protein, Chain A"/>
    <property type="match status" value="1"/>
</dbReference>
<dbReference type="eggNOG" id="ENOG502QV2C">
    <property type="taxonomic scope" value="Eukaryota"/>
</dbReference>
<dbReference type="GO" id="GO:0016491">
    <property type="term" value="F:oxidoreductase activity"/>
    <property type="evidence" value="ECO:0007669"/>
    <property type="project" value="InterPro"/>
</dbReference>
<gene>
    <name evidence="2" type="ORF">X797_000472</name>
</gene>